<proteinExistence type="predicted"/>
<dbReference type="AlphaFoldDB" id="A0A150XN96"/>
<comment type="caution">
    <text evidence="1">The sequence shown here is derived from an EMBL/GenBank/DDBJ whole genome shotgun (WGS) entry which is preliminary data.</text>
</comment>
<dbReference type="EMBL" id="LQZQ01000005">
    <property type="protein sequence ID" value="KYG80151.1"/>
    <property type="molecule type" value="Genomic_DNA"/>
</dbReference>
<dbReference type="Gene3D" id="3.40.50.150">
    <property type="entry name" value="Vaccinia Virus protein VP39"/>
    <property type="match status" value="1"/>
</dbReference>
<dbReference type="InterPro" id="IPR029063">
    <property type="entry name" value="SAM-dependent_MTases_sf"/>
</dbReference>
<evidence type="ECO:0008006" key="3">
    <source>
        <dbReference type="Google" id="ProtNLM"/>
    </source>
</evidence>
<dbReference type="SUPFAM" id="SSF53335">
    <property type="entry name" value="S-adenosyl-L-methionine-dependent methyltransferases"/>
    <property type="match status" value="1"/>
</dbReference>
<accession>A0A150XN96</accession>
<name>A0A150XN96_ROSEK</name>
<evidence type="ECO:0000313" key="1">
    <source>
        <dbReference type="EMBL" id="KYG80151.1"/>
    </source>
</evidence>
<organism evidence="1 2">
    <name type="scientific">Roseivirga ehrenbergii (strain DSM 102268 / JCM 13514 / KCTC 12282 / NCIMB 14502 / KMM 6017)</name>
    <dbReference type="NCBI Taxonomy" id="279360"/>
    <lineage>
        <taxon>Bacteria</taxon>
        <taxon>Pseudomonadati</taxon>
        <taxon>Bacteroidota</taxon>
        <taxon>Cytophagia</taxon>
        <taxon>Cytophagales</taxon>
        <taxon>Roseivirgaceae</taxon>
        <taxon>Roseivirga</taxon>
    </lineage>
</organism>
<dbReference type="STRING" id="279360.MB14_16550"/>
<gene>
    <name evidence="1" type="ORF">MB14_16550</name>
</gene>
<reference evidence="1" key="1">
    <citation type="submission" date="2016-01" db="EMBL/GenBank/DDBJ databases">
        <title>Genome sequencing of Roseivirga ehrenbergii KMM 6017.</title>
        <authorList>
            <person name="Selvaratnam C."/>
            <person name="Thevarajoo S."/>
            <person name="Goh K.M."/>
            <person name="Ee R."/>
            <person name="Chan K.-G."/>
            <person name="Chong C.S."/>
        </authorList>
    </citation>
    <scope>NUCLEOTIDE SEQUENCE [LARGE SCALE GENOMIC DNA]</scope>
    <source>
        <strain evidence="1">KMM 6017</strain>
    </source>
</reference>
<protein>
    <recommendedName>
        <fullName evidence="3">Methyltransferase</fullName>
    </recommendedName>
</protein>
<evidence type="ECO:0000313" key="2">
    <source>
        <dbReference type="Proteomes" id="UP000075583"/>
    </source>
</evidence>
<dbReference type="Proteomes" id="UP000075583">
    <property type="component" value="Unassembled WGS sequence"/>
</dbReference>
<sequence>MDLAIKNMPKDGCVLEIGSYGGHSTCFLLWLLKKHQRQEKLMSCDIWTYEGFDDHMGKTSNWIDGSTEVSRKDYTNYIKQAYINAMMLLSKDNLPHTFEHSSDFFFQSFQKPSALIDVFGQKVKLPCEISFAYIDGDHSYEGVKQDLENLNPYLKKGGFVLFDDSRDGLHFGSAKYMREMLKNKDFKLVDKNPHYLFQKVNLS</sequence>
<dbReference type="Pfam" id="PF13578">
    <property type="entry name" value="Methyltransf_24"/>
    <property type="match status" value="1"/>
</dbReference>
<keyword evidence="2" id="KW-1185">Reference proteome</keyword>